<feature type="compositionally biased region" description="Low complexity" evidence="1">
    <location>
        <begin position="102"/>
        <end position="111"/>
    </location>
</feature>
<dbReference type="EMBL" id="MUZQ01000293">
    <property type="protein sequence ID" value="OWK53316.1"/>
    <property type="molecule type" value="Genomic_DNA"/>
</dbReference>
<evidence type="ECO:0000313" key="3">
    <source>
        <dbReference type="Proteomes" id="UP000197619"/>
    </source>
</evidence>
<proteinExistence type="predicted"/>
<dbReference type="Proteomes" id="UP000197619">
    <property type="component" value="Unassembled WGS sequence"/>
</dbReference>
<dbReference type="PANTHER" id="PTHR47388">
    <property type="entry name" value="TUMOR NECROSIS FACTOR RECEPTOR SUPERFAMILY MEMBER 18"/>
    <property type="match status" value="1"/>
</dbReference>
<dbReference type="GO" id="GO:0009897">
    <property type="term" value="C:external side of plasma membrane"/>
    <property type="evidence" value="ECO:0007669"/>
    <property type="project" value="TreeGrafter"/>
</dbReference>
<evidence type="ECO:0000313" key="2">
    <source>
        <dbReference type="EMBL" id="OWK53316.1"/>
    </source>
</evidence>
<comment type="caution">
    <text evidence="2">The sequence shown here is derived from an EMBL/GenBank/DDBJ whole genome shotgun (WGS) entry which is preliminary data.</text>
</comment>
<organism evidence="2 3">
    <name type="scientific">Lonchura striata</name>
    <name type="common">white-rumped munia</name>
    <dbReference type="NCBI Taxonomy" id="40157"/>
    <lineage>
        <taxon>Eukaryota</taxon>
        <taxon>Metazoa</taxon>
        <taxon>Chordata</taxon>
        <taxon>Craniata</taxon>
        <taxon>Vertebrata</taxon>
        <taxon>Euteleostomi</taxon>
        <taxon>Archelosauria</taxon>
        <taxon>Archosauria</taxon>
        <taxon>Dinosauria</taxon>
        <taxon>Saurischia</taxon>
        <taxon>Theropoda</taxon>
        <taxon>Coelurosauria</taxon>
        <taxon>Aves</taxon>
        <taxon>Neognathae</taxon>
        <taxon>Neoaves</taxon>
        <taxon>Telluraves</taxon>
        <taxon>Australaves</taxon>
        <taxon>Passeriformes</taxon>
        <taxon>Passeroidea</taxon>
        <taxon>Estrildidae</taxon>
        <taxon>Estrildinae</taxon>
        <taxon>Lonchura</taxon>
    </lineage>
</organism>
<dbReference type="GO" id="GO:0045785">
    <property type="term" value="P:positive regulation of cell adhesion"/>
    <property type="evidence" value="ECO:0007669"/>
    <property type="project" value="TreeGrafter"/>
</dbReference>
<dbReference type="PANTHER" id="PTHR47388:SF1">
    <property type="entry name" value="TUMOR NECROSIS FACTOR RECEPTOR SUPERFAMILY MEMBER 18"/>
    <property type="match status" value="1"/>
</dbReference>
<evidence type="ECO:0000256" key="1">
    <source>
        <dbReference type="SAM" id="MobiDB-lite"/>
    </source>
</evidence>
<protein>
    <submittedName>
        <fullName evidence="2">Uncharacterized protein</fullName>
    </submittedName>
</protein>
<reference evidence="2 3" key="1">
    <citation type="submission" date="2017-05" db="EMBL/GenBank/DDBJ databases">
        <title>Genome of assembly of the Bengalese finch, Lonchura striata domestica.</title>
        <authorList>
            <person name="Colquitt B.M."/>
            <person name="Brainard M.S."/>
        </authorList>
    </citation>
    <scope>NUCLEOTIDE SEQUENCE [LARGE SCALE GENOMIC DNA]</scope>
    <source>
        <strain evidence="2">White83orange57</strain>
    </source>
</reference>
<gene>
    <name evidence="2" type="ORF">RLOC_00000669</name>
</gene>
<accession>A0A218UI39</accession>
<dbReference type="InterPro" id="IPR053107">
    <property type="entry name" value="TNFRSF18"/>
</dbReference>
<keyword evidence="3" id="KW-1185">Reference proteome</keyword>
<name>A0A218UI39_9PASE</name>
<sequence>MGQGTGAALALLPAAVPEFGISAIPIPFPAGSVNFHFECKPCENGTYSSSRGGWCRSWTEYGAANNRSSITNNHSSVINNQLSVIIVGNVLPCFENRHDDNTTTTTTKNNNSLNADPDPTFLRPQGEESYSIQFPEEEHGDKSQEKLSILSLKIYSELR</sequence>
<dbReference type="AlphaFoldDB" id="A0A218UI39"/>
<feature type="region of interest" description="Disordered" evidence="1">
    <location>
        <begin position="101"/>
        <end position="129"/>
    </location>
</feature>